<evidence type="ECO:0000256" key="5">
    <source>
        <dbReference type="ARBA" id="ARBA00023136"/>
    </source>
</evidence>
<dbReference type="GO" id="GO:0005886">
    <property type="term" value="C:plasma membrane"/>
    <property type="evidence" value="ECO:0007669"/>
    <property type="project" value="UniProtKB-SubCell"/>
</dbReference>
<comment type="caution">
    <text evidence="9">The sequence shown here is derived from an EMBL/GenBank/DDBJ whole genome shotgun (WGS) entry which is preliminary data.</text>
</comment>
<keyword evidence="4 7" id="KW-1133">Transmembrane helix</keyword>
<dbReference type="Pfam" id="PF04977">
    <property type="entry name" value="DivIC"/>
    <property type="match status" value="1"/>
</dbReference>
<keyword evidence="1 7" id="KW-1003">Cell membrane</keyword>
<evidence type="ECO:0000256" key="1">
    <source>
        <dbReference type="ARBA" id="ARBA00022475"/>
    </source>
</evidence>
<comment type="subcellular location">
    <subcellularLocation>
        <location evidence="7">Cell inner membrane</location>
        <topology evidence="7">Single-pass type II membrane protein</topology>
    </subcellularLocation>
    <text evidence="7">Localizes to the division septum.</text>
</comment>
<keyword evidence="2 7" id="KW-0132">Cell division</keyword>
<dbReference type="RefSeq" id="WP_163764657.1">
    <property type="nucleotide sequence ID" value="NZ_JAAGYR010000014.1"/>
</dbReference>
<dbReference type="Proteomes" id="UP000477651">
    <property type="component" value="Unassembled WGS sequence"/>
</dbReference>
<keyword evidence="7" id="KW-0997">Cell inner membrane</keyword>
<keyword evidence="7" id="KW-0175">Coiled coil</keyword>
<name>A0A6L9Y7K3_9BURK</name>
<feature type="topological domain" description="Cytoplasmic" evidence="7">
    <location>
        <begin position="1"/>
        <end position="3"/>
    </location>
</feature>
<reference evidence="9 10" key="1">
    <citation type="submission" date="2020-02" db="EMBL/GenBank/DDBJ databases">
        <title>Pelistega sp. NLN82 were isolated from wild rodents of the Hainan Island.</title>
        <authorList>
            <person name="Niu N."/>
            <person name="Zhou J."/>
        </authorList>
    </citation>
    <scope>NUCLEOTIDE SEQUENCE [LARGE SCALE GENOMIC DNA]</scope>
    <source>
        <strain evidence="9 10">NLN82</strain>
    </source>
</reference>
<comment type="subunit">
    <text evidence="7">Part of a complex composed of FtsB, FtsL and FtsQ.</text>
</comment>
<dbReference type="AlphaFoldDB" id="A0A6L9Y7K3"/>
<protein>
    <recommendedName>
        <fullName evidence="7">Cell division protein FtsB</fullName>
    </recommendedName>
</protein>
<comment type="function">
    <text evidence="7">Essential cell division protein. May link together the upstream cell division proteins, which are predominantly cytoplasmic, with the downstream cell division proteins, which are predominantly periplasmic.</text>
</comment>
<dbReference type="InterPro" id="IPR007060">
    <property type="entry name" value="FtsL/DivIC"/>
</dbReference>
<feature type="topological domain" description="Periplasmic" evidence="7">
    <location>
        <begin position="22"/>
        <end position="128"/>
    </location>
</feature>
<dbReference type="PANTHER" id="PTHR37485">
    <property type="entry name" value="CELL DIVISION PROTEIN FTSB"/>
    <property type="match status" value="1"/>
</dbReference>
<evidence type="ECO:0000256" key="3">
    <source>
        <dbReference type="ARBA" id="ARBA00022692"/>
    </source>
</evidence>
<accession>A0A6L9Y7K3</accession>
<keyword evidence="10" id="KW-1185">Reference proteome</keyword>
<dbReference type="HAMAP" id="MF_00599">
    <property type="entry name" value="FtsB"/>
    <property type="match status" value="1"/>
</dbReference>
<evidence type="ECO:0000256" key="7">
    <source>
        <dbReference type="HAMAP-Rule" id="MF_00599"/>
    </source>
</evidence>
<gene>
    <name evidence="7" type="primary">ftsB</name>
    <name evidence="9" type="ORF">F9B74_07550</name>
</gene>
<evidence type="ECO:0000256" key="6">
    <source>
        <dbReference type="ARBA" id="ARBA00023306"/>
    </source>
</evidence>
<keyword evidence="3 7" id="KW-0812">Transmembrane</keyword>
<evidence type="ECO:0000256" key="2">
    <source>
        <dbReference type="ARBA" id="ARBA00022618"/>
    </source>
</evidence>
<evidence type="ECO:0000313" key="10">
    <source>
        <dbReference type="Proteomes" id="UP000477651"/>
    </source>
</evidence>
<evidence type="ECO:0000313" key="9">
    <source>
        <dbReference type="EMBL" id="NEN76175.1"/>
    </source>
</evidence>
<dbReference type="PANTHER" id="PTHR37485:SF1">
    <property type="entry name" value="CELL DIVISION PROTEIN FTSB"/>
    <property type="match status" value="1"/>
</dbReference>
<dbReference type="GO" id="GO:0032153">
    <property type="term" value="C:cell division site"/>
    <property type="evidence" value="ECO:0007669"/>
    <property type="project" value="UniProtKB-UniRule"/>
</dbReference>
<sequence>MRLVFIVLILACIAIQYPLRMGEFGYKRVEELNEQLQKQRETNQAMVARNNAMQAEIEDLKTGTQALEDYARSEMNMIAGNETLVRILTPHEAIPVVPIRYGAGTIPPTTNALSSDTEQTNTTKPVTP</sequence>
<keyword evidence="6 7" id="KW-0131">Cell cycle</keyword>
<evidence type="ECO:0000256" key="8">
    <source>
        <dbReference type="SAM" id="MobiDB-lite"/>
    </source>
</evidence>
<feature type="region of interest" description="Disordered" evidence="8">
    <location>
        <begin position="107"/>
        <end position="128"/>
    </location>
</feature>
<keyword evidence="5 7" id="KW-0472">Membrane</keyword>
<evidence type="ECO:0000256" key="4">
    <source>
        <dbReference type="ARBA" id="ARBA00022989"/>
    </source>
</evidence>
<dbReference type="GO" id="GO:0043093">
    <property type="term" value="P:FtsZ-dependent cytokinesis"/>
    <property type="evidence" value="ECO:0007669"/>
    <property type="project" value="UniProtKB-UniRule"/>
</dbReference>
<dbReference type="InterPro" id="IPR023081">
    <property type="entry name" value="Cell_div_FtsB"/>
</dbReference>
<comment type="similarity">
    <text evidence="7">Belongs to the FtsB family.</text>
</comment>
<proteinExistence type="inferred from homology"/>
<dbReference type="EMBL" id="JAAGYR010000014">
    <property type="protein sequence ID" value="NEN76175.1"/>
    <property type="molecule type" value="Genomic_DNA"/>
</dbReference>
<feature type="coiled-coil region" evidence="7">
    <location>
        <begin position="26"/>
        <end position="58"/>
    </location>
</feature>
<organism evidence="9 10">
    <name type="scientific">Pelistega ratti</name>
    <dbReference type="NCBI Taxonomy" id="2652177"/>
    <lineage>
        <taxon>Bacteria</taxon>
        <taxon>Pseudomonadati</taxon>
        <taxon>Pseudomonadota</taxon>
        <taxon>Betaproteobacteria</taxon>
        <taxon>Burkholderiales</taxon>
        <taxon>Alcaligenaceae</taxon>
        <taxon>Pelistega</taxon>
    </lineage>
</organism>
<dbReference type="GO" id="GO:0030428">
    <property type="term" value="C:cell septum"/>
    <property type="evidence" value="ECO:0007669"/>
    <property type="project" value="TreeGrafter"/>
</dbReference>